<dbReference type="AlphaFoldDB" id="A0A8K0KAD7"/>
<dbReference type="Proteomes" id="UP000792457">
    <property type="component" value="Unassembled WGS sequence"/>
</dbReference>
<reference evidence="1" key="1">
    <citation type="submission" date="2013-04" db="EMBL/GenBank/DDBJ databases">
        <authorList>
            <person name="Qu J."/>
            <person name="Murali S.C."/>
            <person name="Bandaranaike D."/>
            <person name="Bellair M."/>
            <person name="Blankenburg K."/>
            <person name="Chao H."/>
            <person name="Dinh H."/>
            <person name="Doddapaneni H."/>
            <person name="Downs B."/>
            <person name="Dugan-Rocha S."/>
            <person name="Elkadiri S."/>
            <person name="Gnanaolivu R.D."/>
            <person name="Hernandez B."/>
            <person name="Javaid M."/>
            <person name="Jayaseelan J.C."/>
            <person name="Lee S."/>
            <person name="Li M."/>
            <person name="Ming W."/>
            <person name="Munidasa M."/>
            <person name="Muniz J."/>
            <person name="Nguyen L."/>
            <person name="Ongeri F."/>
            <person name="Osuji N."/>
            <person name="Pu L.-L."/>
            <person name="Puazo M."/>
            <person name="Qu C."/>
            <person name="Quiroz J."/>
            <person name="Raj R."/>
            <person name="Weissenberger G."/>
            <person name="Xin Y."/>
            <person name="Zou X."/>
            <person name="Han Y."/>
            <person name="Richards S."/>
            <person name="Worley K."/>
            <person name="Muzny D."/>
            <person name="Gibbs R."/>
        </authorList>
    </citation>
    <scope>NUCLEOTIDE SEQUENCE</scope>
    <source>
        <strain evidence="1">Sampled in the wild</strain>
    </source>
</reference>
<comment type="caution">
    <text evidence="1">The sequence shown here is derived from an EMBL/GenBank/DDBJ whole genome shotgun (WGS) entry which is preliminary data.</text>
</comment>
<dbReference type="GO" id="GO:0030677">
    <property type="term" value="C:ribonuclease P complex"/>
    <property type="evidence" value="ECO:0007669"/>
    <property type="project" value="InterPro"/>
</dbReference>
<evidence type="ECO:0000313" key="1">
    <source>
        <dbReference type="EMBL" id="KAG8228823.1"/>
    </source>
</evidence>
<sequence>MQWTGFFTTSKIAQFLENLKGYVSSRQIPWAAIHVSGFEDSPVYSDLVEHRWYGAFADISYTIFFHPSGKFILYDLSSSQKILKYQ</sequence>
<organism evidence="1 2">
    <name type="scientific">Ladona fulva</name>
    <name type="common">Scarce chaser dragonfly</name>
    <name type="synonym">Libellula fulva</name>
    <dbReference type="NCBI Taxonomy" id="123851"/>
    <lineage>
        <taxon>Eukaryota</taxon>
        <taxon>Metazoa</taxon>
        <taxon>Ecdysozoa</taxon>
        <taxon>Arthropoda</taxon>
        <taxon>Hexapoda</taxon>
        <taxon>Insecta</taxon>
        <taxon>Pterygota</taxon>
        <taxon>Palaeoptera</taxon>
        <taxon>Odonata</taxon>
        <taxon>Epiprocta</taxon>
        <taxon>Anisoptera</taxon>
        <taxon>Libelluloidea</taxon>
        <taxon>Libellulidae</taxon>
        <taxon>Ladona</taxon>
    </lineage>
</organism>
<dbReference type="GO" id="GO:0001682">
    <property type="term" value="P:tRNA 5'-leader removal"/>
    <property type="evidence" value="ECO:0007669"/>
    <property type="project" value="InterPro"/>
</dbReference>
<protein>
    <submittedName>
        <fullName evidence="1">Uncharacterized protein</fullName>
    </submittedName>
</protein>
<dbReference type="InterPro" id="IPR013893">
    <property type="entry name" value="RNase_P_Rpp40"/>
</dbReference>
<accession>A0A8K0KAD7</accession>
<dbReference type="EMBL" id="KZ308392">
    <property type="protein sequence ID" value="KAG8228823.1"/>
    <property type="molecule type" value="Genomic_DNA"/>
</dbReference>
<dbReference type="OrthoDB" id="446759at2759"/>
<dbReference type="Pfam" id="PF08584">
    <property type="entry name" value="Ribonuc_P_40"/>
    <property type="match status" value="1"/>
</dbReference>
<proteinExistence type="predicted"/>
<reference evidence="1" key="2">
    <citation type="submission" date="2017-10" db="EMBL/GenBank/DDBJ databases">
        <title>Ladona fulva Genome sequencing and assembly.</title>
        <authorList>
            <person name="Murali S."/>
            <person name="Richards S."/>
            <person name="Bandaranaike D."/>
            <person name="Bellair M."/>
            <person name="Blankenburg K."/>
            <person name="Chao H."/>
            <person name="Dinh H."/>
            <person name="Doddapaneni H."/>
            <person name="Dugan-Rocha S."/>
            <person name="Elkadiri S."/>
            <person name="Gnanaolivu R."/>
            <person name="Hernandez B."/>
            <person name="Skinner E."/>
            <person name="Javaid M."/>
            <person name="Lee S."/>
            <person name="Li M."/>
            <person name="Ming W."/>
            <person name="Munidasa M."/>
            <person name="Muniz J."/>
            <person name="Nguyen L."/>
            <person name="Hughes D."/>
            <person name="Osuji N."/>
            <person name="Pu L.-L."/>
            <person name="Puazo M."/>
            <person name="Qu C."/>
            <person name="Quiroz J."/>
            <person name="Raj R."/>
            <person name="Weissenberger G."/>
            <person name="Xin Y."/>
            <person name="Zou X."/>
            <person name="Han Y."/>
            <person name="Worley K."/>
            <person name="Muzny D."/>
            <person name="Gibbs R."/>
        </authorList>
    </citation>
    <scope>NUCLEOTIDE SEQUENCE</scope>
    <source>
        <strain evidence="1">Sampled in the wild</strain>
    </source>
</reference>
<gene>
    <name evidence="1" type="ORF">J437_LFUL008319</name>
</gene>
<keyword evidence="2" id="KW-1185">Reference proteome</keyword>
<evidence type="ECO:0000313" key="2">
    <source>
        <dbReference type="Proteomes" id="UP000792457"/>
    </source>
</evidence>
<name>A0A8K0KAD7_LADFU</name>